<organism evidence="11 12">
    <name type="scientific">Brachionus plicatilis</name>
    <name type="common">Marine rotifer</name>
    <name type="synonym">Brachionus muelleri</name>
    <dbReference type="NCBI Taxonomy" id="10195"/>
    <lineage>
        <taxon>Eukaryota</taxon>
        <taxon>Metazoa</taxon>
        <taxon>Spiralia</taxon>
        <taxon>Gnathifera</taxon>
        <taxon>Rotifera</taxon>
        <taxon>Eurotatoria</taxon>
        <taxon>Monogononta</taxon>
        <taxon>Pseudotrocha</taxon>
        <taxon>Ploima</taxon>
        <taxon>Brachionidae</taxon>
        <taxon>Brachionus</taxon>
    </lineage>
</organism>
<sequence>MVFSEQTVLAALSHENYLNKKRANNSKYEATFNFGQCRVCGDRATGIHYGVASCEGCKGFFKRSLSRHKIYVCRGSKNCRVESKERKKCKYCRWKSCISSGMSLMDIRIGRIPNRLKEIKQKKTDSLNNGLEHFLSETKLDRYNLSLSQILPKIQESSNQLVILSLLRDKTFQIFKEQTREFEHHEKMFQNCPKVKVDTKFLNEARKKNLVELAKHARCMLQMVNELPGFQNVTKHDLEIVISEGFFSALVVRTMKLFRNGNFFYMLDEKTVLNSDLFELVTSRLIRDAVFEFYASLIELKLTDQECALLIPIFLCIFGRTFIKNCSLGSKGEPNLQRLGLGRLDKSAGNSLEKCVCD</sequence>
<evidence type="ECO:0000259" key="10">
    <source>
        <dbReference type="PROSITE" id="PS51030"/>
    </source>
</evidence>
<dbReference type="GO" id="GO:0030154">
    <property type="term" value="P:cell differentiation"/>
    <property type="evidence" value="ECO:0007669"/>
    <property type="project" value="TreeGrafter"/>
</dbReference>
<evidence type="ECO:0000313" key="11">
    <source>
        <dbReference type="EMBL" id="RNA04463.1"/>
    </source>
</evidence>
<dbReference type="InterPro" id="IPR001628">
    <property type="entry name" value="Znf_hrmn_rcpt"/>
</dbReference>
<dbReference type="PANTHER" id="PTHR24082:SF473">
    <property type="entry name" value="ECDYSONE-INDUCED PROTEIN 75B, ISOFORM B"/>
    <property type="match status" value="1"/>
</dbReference>
<protein>
    <submittedName>
        <fullName evidence="11">Nuclear hormone receptor</fullName>
    </submittedName>
</protein>
<keyword evidence="5" id="KW-0805">Transcription regulation</keyword>
<keyword evidence="3" id="KW-0863">Zinc-finger</keyword>
<dbReference type="InterPro" id="IPR013088">
    <property type="entry name" value="Znf_NHR/GATA"/>
</dbReference>
<reference evidence="11 12" key="1">
    <citation type="journal article" date="2018" name="Sci. Rep.">
        <title>Genomic signatures of local adaptation to the degree of environmental predictability in rotifers.</title>
        <authorList>
            <person name="Franch-Gras L."/>
            <person name="Hahn C."/>
            <person name="Garcia-Roger E.M."/>
            <person name="Carmona M.J."/>
            <person name="Serra M."/>
            <person name="Gomez A."/>
        </authorList>
    </citation>
    <scope>NUCLEOTIDE SEQUENCE [LARGE SCALE GENOMIC DNA]</scope>
    <source>
        <strain evidence="11">HYR1</strain>
    </source>
</reference>
<dbReference type="STRING" id="10195.A0A3M7PZM8"/>
<comment type="similarity">
    <text evidence="1">Belongs to the nuclear hormone receptor family.</text>
</comment>
<gene>
    <name evidence="11" type="ORF">BpHYR1_004237</name>
</gene>
<keyword evidence="2" id="KW-0479">Metal-binding</keyword>
<dbReference type="Pfam" id="PF00105">
    <property type="entry name" value="zf-C4"/>
    <property type="match status" value="1"/>
</dbReference>
<evidence type="ECO:0000256" key="9">
    <source>
        <dbReference type="ARBA" id="ARBA00023242"/>
    </source>
</evidence>
<evidence type="ECO:0000256" key="8">
    <source>
        <dbReference type="ARBA" id="ARBA00023170"/>
    </source>
</evidence>
<name>A0A3M7PZM8_BRAPC</name>
<dbReference type="GO" id="GO:0004879">
    <property type="term" value="F:nuclear receptor activity"/>
    <property type="evidence" value="ECO:0007669"/>
    <property type="project" value="TreeGrafter"/>
</dbReference>
<dbReference type="Proteomes" id="UP000276133">
    <property type="component" value="Unassembled WGS sequence"/>
</dbReference>
<dbReference type="FunFam" id="3.30.50.10:FF:000030">
    <property type="entry name" value="Nuclear Hormone Receptor family"/>
    <property type="match status" value="1"/>
</dbReference>
<evidence type="ECO:0000256" key="1">
    <source>
        <dbReference type="ARBA" id="ARBA00005993"/>
    </source>
</evidence>
<dbReference type="PRINTS" id="PR00047">
    <property type="entry name" value="STROIDFINGER"/>
</dbReference>
<proteinExistence type="inferred from homology"/>
<evidence type="ECO:0000256" key="2">
    <source>
        <dbReference type="ARBA" id="ARBA00022723"/>
    </source>
</evidence>
<comment type="caution">
    <text evidence="11">The sequence shown here is derived from an EMBL/GenBank/DDBJ whole genome shotgun (WGS) entry which is preliminary data.</text>
</comment>
<evidence type="ECO:0000313" key="12">
    <source>
        <dbReference type="Proteomes" id="UP000276133"/>
    </source>
</evidence>
<dbReference type="Gene3D" id="1.10.565.10">
    <property type="entry name" value="Retinoid X Receptor"/>
    <property type="match status" value="1"/>
</dbReference>
<evidence type="ECO:0000256" key="6">
    <source>
        <dbReference type="ARBA" id="ARBA00023125"/>
    </source>
</evidence>
<keyword evidence="7" id="KW-0804">Transcription</keyword>
<dbReference type="GO" id="GO:0045944">
    <property type="term" value="P:positive regulation of transcription by RNA polymerase II"/>
    <property type="evidence" value="ECO:0007669"/>
    <property type="project" value="TreeGrafter"/>
</dbReference>
<dbReference type="GO" id="GO:0008270">
    <property type="term" value="F:zinc ion binding"/>
    <property type="evidence" value="ECO:0007669"/>
    <property type="project" value="UniProtKB-KW"/>
</dbReference>
<evidence type="ECO:0000256" key="7">
    <source>
        <dbReference type="ARBA" id="ARBA00023163"/>
    </source>
</evidence>
<evidence type="ECO:0000256" key="4">
    <source>
        <dbReference type="ARBA" id="ARBA00022833"/>
    </source>
</evidence>
<dbReference type="GO" id="GO:0000978">
    <property type="term" value="F:RNA polymerase II cis-regulatory region sequence-specific DNA binding"/>
    <property type="evidence" value="ECO:0007669"/>
    <property type="project" value="TreeGrafter"/>
</dbReference>
<keyword evidence="12" id="KW-1185">Reference proteome</keyword>
<dbReference type="SUPFAM" id="SSF57716">
    <property type="entry name" value="Glucocorticoid receptor-like (DNA-binding domain)"/>
    <property type="match status" value="1"/>
</dbReference>
<dbReference type="SMART" id="SM00399">
    <property type="entry name" value="ZnF_C4"/>
    <property type="match status" value="1"/>
</dbReference>
<dbReference type="OrthoDB" id="10018779at2759"/>
<dbReference type="EMBL" id="REGN01008101">
    <property type="protein sequence ID" value="RNA04463.1"/>
    <property type="molecule type" value="Genomic_DNA"/>
</dbReference>
<accession>A0A3M7PZM8</accession>
<dbReference type="PROSITE" id="PS51030">
    <property type="entry name" value="NUCLEAR_REC_DBD_2"/>
    <property type="match status" value="1"/>
</dbReference>
<dbReference type="GO" id="GO:0000122">
    <property type="term" value="P:negative regulation of transcription by RNA polymerase II"/>
    <property type="evidence" value="ECO:0007669"/>
    <property type="project" value="TreeGrafter"/>
</dbReference>
<dbReference type="AlphaFoldDB" id="A0A3M7PZM8"/>
<dbReference type="PANTHER" id="PTHR24082">
    <property type="entry name" value="NUCLEAR HORMONE RECEPTOR"/>
    <property type="match status" value="1"/>
</dbReference>
<dbReference type="GO" id="GO:0009755">
    <property type="term" value="P:hormone-mediated signaling pathway"/>
    <property type="evidence" value="ECO:0007669"/>
    <property type="project" value="TreeGrafter"/>
</dbReference>
<dbReference type="SUPFAM" id="SSF48508">
    <property type="entry name" value="Nuclear receptor ligand-binding domain"/>
    <property type="match status" value="1"/>
</dbReference>
<evidence type="ECO:0000256" key="5">
    <source>
        <dbReference type="ARBA" id="ARBA00023015"/>
    </source>
</evidence>
<keyword evidence="4" id="KW-0862">Zinc</keyword>
<dbReference type="Gene3D" id="3.30.50.10">
    <property type="entry name" value="Erythroid Transcription Factor GATA-1, subunit A"/>
    <property type="match status" value="1"/>
</dbReference>
<dbReference type="CDD" id="cd06916">
    <property type="entry name" value="NR_DBD_like"/>
    <property type="match status" value="1"/>
</dbReference>
<evidence type="ECO:0000256" key="3">
    <source>
        <dbReference type="ARBA" id="ARBA00022771"/>
    </source>
</evidence>
<keyword evidence="6" id="KW-0238">DNA-binding</keyword>
<keyword evidence="8 11" id="KW-0675">Receptor</keyword>
<feature type="domain" description="Nuclear receptor" evidence="10">
    <location>
        <begin position="34"/>
        <end position="109"/>
    </location>
</feature>
<dbReference type="InterPro" id="IPR050234">
    <property type="entry name" value="Nuclear_hormone_rcpt_NR1"/>
</dbReference>
<dbReference type="PROSITE" id="PS00031">
    <property type="entry name" value="NUCLEAR_REC_DBD_1"/>
    <property type="match status" value="1"/>
</dbReference>
<dbReference type="InterPro" id="IPR035500">
    <property type="entry name" value="NHR-like_dom_sf"/>
</dbReference>
<keyword evidence="9" id="KW-0539">Nucleus</keyword>